<proteinExistence type="predicted"/>
<evidence type="ECO:0000313" key="2">
    <source>
        <dbReference type="Proteomes" id="UP000276133"/>
    </source>
</evidence>
<accession>A0A3M7QS37</accession>
<dbReference type="EMBL" id="REGN01005249">
    <property type="protein sequence ID" value="RNA14160.1"/>
    <property type="molecule type" value="Genomic_DNA"/>
</dbReference>
<gene>
    <name evidence="1" type="ORF">BpHYR1_030907</name>
</gene>
<comment type="caution">
    <text evidence="1">The sequence shown here is derived from an EMBL/GenBank/DDBJ whole genome shotgun (WGS) entry which is preliminary data.</text>
</comment>
<sequence>MFEIEELKKLQFQFREKLDIFSIDQSKQLSLINATLTKGFNNVTLLIFINDSVNKLVDLFAKINENKINKASNDFLYENQSEIITKPSFSTNFELSLNNTLTQINNKLNIDVSNPLGYNNSDSSIFPILFEDEISEKRLCSPDQLTATQVSAKSSSILTPRSTNRIVSQLNFSNINSTPNSSVYPVKKSQTIKTQSADQVKDYTNQEQIKFLGLLKLKINDLQFSRSVKFKINYSINIF</sequence>
<dbReference type="Proteomes" id="UP000276133">
    <property type="component" value="Unassembled WGS sequence"/>
</dbReference>
<organism evidence="1 2">
    <name type="scientific">Brachionus plicatilis</name>
    <name type="common">Marine rotifer</name>
    <name type="synonym">Brachionus muelleri</name>
    <dbReference type="NCBI Taxonomy" id="10195"/>
    <lineage>
        <taxon>Eukaryota</taxon>
        <taxon>Metazoa</taxon>
        <taxon>Spiralia</taxon>
        <taxon>Gnathifera</taxon>
        <taxon>Rotifera</taxon>
        <taxon>Eurotatoria</taxon>
        <taxon>Monogononta</taxon>
        <taxon>Pseudotrocha</taxon>
        <taxon>Ploima</taxon>
        <taxon>Brachionidae</taxon>
        <taxon>Brachionus</taxon>
    </lineage>
</organism>
<dbReference type="AlphaFoldDB" id="A0A3M7QS37"/>
<protein>
    <submittedName>
        <fullName evidence="1">Uncharacterized protein</fullName>
    </submittedName>
</protein>
<keyword evidence="2" id="KW-1185">Reference proteome</keyword>
<name>A0A3M7QS37_BRAPC</name>
<reference evidence="1 2" key="1">
    <citation type="journal article" date="2018" name="Sci. Rep.">
        <title>Genomic signatures of local adaptation to the degree of environmental predictability in rotifers.</title>
        <authorList>
            <person name="Franch-Gras L."/>
            <person name="Hahn C."/>
            <person name="Garcia-Roger E.M."/>
            <person name="Carmona M.J."/>
            <person name="Serra M."/>
            <person name="Gomez A."/>
        </authorList>
    </citation>
    <scope>NUCLEOTIDE SEQUENCE [LARGE SCALE GENOMIC DNA]</scope>
    <source>
        <strain evidence="1">HYR1</strain>
    </source>
</reference>
<evidence type="ECO:0000313" key="1">
    <source>
        <dbReference type="EMBL" id="RNA14160.1"/>
    </source>
</evidence>